<dbReference type="EMBL" id="JANPWB010000016">
    <property type="protein sequence ID" value="KAJ1084011.1"/>
    <property type="molecule type" value="Genomic_DNA"/>
</dbReference>
<organism evidence="2 3">
    <name type="scientific">Pleurodeles waltl</name>
    <name type="common">Iberian ribbed newt</name>
    <dbReference type="NCBI Taxonomy" id="8319"/>
    <lineage>
        <taxon>Eukaryota</taxon>
        <taxon>Metazoa</taxon>
        <taxon>Chordata</taxon>
        <taxon>Craniata</taxon>
        <taxon>Vertebrata</taxon>
        <taxon>Euteleostomi</taxon>
        <taxon>Amphibia</taxon>
        <taxon>Batrachia</taxon>
        <taxon>Caudata</taxon>
        <taxon>Salamandroidea</taxon>
        <taxon>Salamandridae</taxon>
        <taxon>Pleurodelinae</taxon>
        <taxon>Pleurodeles</taxon>
    </lineage>
</organism>
<evidence type="ECO:0000256" key="1">
    <source>
        <dbReference type="SAM" id="MobiDB-lite"/>
    </source>
</evidence>
<sequence length="211" mass="24149">MTYYTDKEDFYQENPEVNEEYGMEERVVEALGTHVQDSVNQAPMKALKHFTHPLFRYGHRELRRRLLMVNMPRYDLAPDVGFAERASVGPTSLAETLAQMAASVIKNHKYDPLPSLEAAGSLPRLSTNTLDAVESGSSHSSESEHTDELKPSGKRKRKSGNIEEVNQTQRTLPFDLEAIIYQRSTKWIPCAEVVHYVQNRIRKGFNREWVV</sequence>
<protein>
    <submittedName>
        <fullName evidence="2">Uncharacterized protein</fullName>
    </submittedName>
</protein>
<dbReference type="AlphaFoldDB" id="A0AAV7KWX2"/>
<feature type="compositionally biased region" description="Basic and acidic residues" evidence="1">
    <location>
        <begin position="141"/>
        <end position="151"/>
    </location>
</feature>
<feature type="region of interest" description="Disordered" evidence="1">
    <location>
        <begin position="130"/>
        <end position="164"/>
    </location>
</feature>
<comment type="caution">
    <text evidence="2">The sequence shown here is derived from an EMBL/GenBank/DDBJ whole genome shotgun (WGS) entry which is preliminary data.</text>
</comment>
<evidence type="ECO:0000313" key="2">
    <source>
        <dbReference type="EMBL" id="KAJ1084011.1"/>
    </source>
</evidence>
<gene>
    <name evidence="2" type="ORF">NDU88_004166</name>
</gene>
<reference evidence="2" key="1">
    <citation type="journal article" date="2022" name="bioRxiv">
        <title>Sequencing and chromosome-scale assembly of the giantPleurodeles waltlgenome.</title>
        <authorList>
            <person name="Brown T."/>
            <person name="Elewa A."/>
            <person name="Iarovenko S."/>
            <person name="Subramanian E."/>
            <person name="Araus A.J."/>
            <person name="Petzold A."/>
            <person name="Susuki M."/>
            <person name="Suzuki K.-i.T."/>
            <person name="Hayashi T."/>
            <person name="Toyoda A."/>
            <person name="Oliveira C."/>
            <person name="Osipova E."/>
            <person name="Leigh N.D."/>
            <person name="Simon A."/>
            <person name="Yun M.H."/>
        </authorList>
    </citation>
    <scope>NUCLEOTIDE SEQUENCE</scope>
    <source>
        <strain evidence="2">20211129_DDA</strain>
        <tissue evidence="2">Liver</tissue>
    </source>
</reference>
<keyword evidence="3" id="KW-1185">Reference proteome</keyword>
<dbReference type="Proteomes" id="UP001066276">
    <property type="component" value="Chromosome 12"/>
</dbReference>
<evidence type="ECO:0000313" key="3">
    <source>
        <dbReference type="Proteomes" id="UP001066276"/>
    </source>
</evidence>
<name>A0AAV7KWX2_PLEWA</name>
<accession>A0AAV7KWX2</accession>
<proteinExistence type="predicted"/>